<dbReference type="InterPro" id="IPR029050">
    <property type="entry name" value="Immunoprotect_excell_Ig-like"/>
</dbReference>
<dbReference type="HOGENOM" id="CLU_810659_0_0_11"/>
<dbReference type="STRING" id="161899.CSING_01595"/>
<keyword evidence="3" id="KW-1133">Transmembrane helix</keyword>
<feature type="transmembrane region" description="Helical" evidence="3">
    <location>
        <begin position="113"/>
        <end position="136"/>
    </location>
</feature>
<sequence>MTQPPYPPHNPPPGPRPQGAPQHGAPQHNPYANQSFPPLSSPYGNPGGGYGAPPPQPEPPKKSSIVGIIATVLAIMGTIIGCIPVIYVVGWIMLVVAFVTGIVALFLNNQSTMWGVAALIISVVGSLITSLVFFFFMAAKFIDSLPDTTQTPGSASSVVGTTVQPWGEEETPESTGSPTPTATEYFNSVPDENGNQILEEGTPGSRSTPLPLKTTLHGPEWAVDVSNLNFDGTDEVMAADPSYKKPEAGRKYLVFDLTLTYTGNKTDASSEMAFLYRDPGDDGDKHPLLRDVDGFFDTDTPFQPHEKRTGRLAVSVPENGAEDGTFVVVAPGTEIPFHLALK</sequence>
<name>A0A0B6EY33_9CORY</name>
<feature type="transmembrane region" description="Helical" evidence="3">
    <location>
        <begin position="88"/>
        <end position="107"/>
    </location>
</feature>
<feature type="region of interest" description="Disordered" evidence="2">
    <location>
        <begin position="1"/>
        <end position="59"/>
    </location>
</feature>
<evidence type="ECO:0000313" key="6">
    <source>
        <dbReference type="Proteomes" id="UP000031890"/>
    </source>
</evidence>
<evidence type="ECO:0000256" key="2">
    <source>
        <dbReference type="SAM" id="MobiDB-lite"/>
    </source>
</evidence>
<accession>A0A0B6EY33</accession>
<proteinExistence type="predicted"/>
<evidence type="ECO:0000256" key="3">
    <source>
        <dbReference type="SAM" id="Phobius"/>
    </source>
</evidence>
<dbReference type="EMBL" id="CP010827">
    <property type="protein sequence ID" value="AJI77879.1"/>
    <property type="molecule type" value="Genomic_DNA"/>
</dbReference>
<evidence type="ECO:0000313" key="4">
    <source>
        <dbReference type="EMBL" id="AJI77879.1"/>
    </source>
</evidence>
<reference evidence="4 6" key="1">
    <citation type="journal article" date="2015" name="Genome Announc.">
        <title>Complete Genome Sequence and Annotation of Corynebacterium singulare DSM 44357, Isolated from a Human Semen Specimen.</title>
        <authorList>
            <person name="Merten M."/>
            <person name="Brinkrolf K."/>
            <person name="Albersmeier A."/>
            <person name="Kutter Y."/>
            <person name="Ruckert C."/>
            <person name="Tauch A."/>
        </authorList>
    </citation>
    <scope>NUCLEOTIDE SEQUENCE [LARGE SCALE GENOMIC DNA]</scope>
    <source>
        <strain evidence="4">IBS B52218</strain>
    </source>
</reference>
<dbReference type="EMBL" id="JAKRDF010000007">
    <property type="protein sequence ID" value="MCG7276297.1"/>
    <property type="molecule type" value="Genomic_DNA"/>
</dbReference>
<dbReference type="Gene3D" id="2.60.40.1240">
    <property type="match status" value="1"/>
</dbReference>
<dbReference type="Proteomes" id="UP000031890">
    <property type="component" value="Chromosome"/>
</dbReference>
<keyword evidence="3" id="KW-0812">Transmembrane</keyword>
<keyword evidence="1" id="KW-0732">Signal</keyword>
<feature type="compositionally biased region" description="Low complexity" evidence="2">
    <location>
        <begin position="173"/>
        <end position="184"/>
    </location>
</feature>
<feature type="region of interest" description="Disordered" evidence="2">
    <location>
        <begin position="148"/>
        <end position="185"/>
    </location>
</feature>
<dbReference type="AlphaFoldDB" id="A0A0B6EY33"/>
<dbReference type="KEGG" id="csx:CSING_01595"/>
<evidence type="ECO:0000313" key="5">
    <source>
        <dbReference type="EMBL" id="MCG7276297.1"/>
    </source>
</evidence>
<feature type="compositionally biased region" description="Pro residues" evidence="2">
    <location>
        <begin position="1"/>
        <end position="18"/>
    </location>
</feature>
<keyword evidence="3" id="KW-0472">Membrane</keyword>
<protein>
    <submittedName>
        <fullName evidence="5">DUF4231 domain-containing protein</fullName>
    </submittedName>
</protein>
<feature type="compositionally biased region" description="Polar residues" evidence="2">
    <location>
        <begin position="148"/>
        <end position="164"/>
    </location>
</feature>
<feature type="compositionally biased region" description="Low complexity" evidence="2">
    <location>
        <begin position="19"/>
        <end position="28"/>
    </location>
</feature>
<keyword evidence="7" id="KW-1185">Reference proteome</keyword>
<evidence type="ECO:0000313" key="7">
    <source>
        <dbReference type="Proteomes" id="UP001521911"/>
    </source>
</evidence>
<dbReference type="RefSeq" id="WP_042529094.1">
    <property type="nucleotide sequence ID" value="NZ_CP010827.1"/>
</dbReference>
<dbReference type="Proteomes" id="UP001521911">
    <property type="component" value="Unassembled WGS sequence"/>
</dbReference>
<organism evidence="4 6">
    <name type="scientific">Corynebacterium singulare</name>
    <dbReference type="NCBI Taxonomy" id="161899"/>
    <lineage>
        <taxon>Bacteria</taxon>
        <taxon>Bacillati</taxon>
        <taxon>Actinomycetota</taxon>
        <taxon>Actinomycetes</taxon>
        <taxon>Mycobacteriales</taxon>
        <taxon>Corynebacteriaceae</taxon>
        <taxon>Corynebacterium</taxon>
    </lineage>
</organism>
<dbReference type="OrthoDB" id="4424518at2"/>
<reference evidence="5 7" key="2">
    <citation type="submission" date="2022-02" db="EMBL/GenBank/DDBJ databases">
        <title>Uncovering new skin microbiome diversity through culturing and metagenomics.</title>
        <authorList>
            <person name="Conlan S."/>
            <person name="Deming C."/>
            <person name="Nisc Comparative Sequencing Program N."/>
            <person name="Segre J.A."/>
        </authorList>
    </citation>
    <scope>NUCLEOTIDE SEQUENCE [LARGE SCALE GENOMIC DNA]</scope>
    <source>
        <strain evidence="5 7">ACRQV</strain>
    </source>
</reference>
<feature type="transmembrane region" description="Helical" evidence="3">
    <location>
        <begin position="64"/>
        <end position="83"/>
    </location>
</feature>
<gene>
    <name evidence="4" type="ORF">CSING_01595</name>
    <name evidence="5" type="ORF">MHK08_07425</name>
</gene>
<evidence type="ECO:0000256" key="1">
    <source>
        <dbReference type="ARBA" id="ARBA00022729"/>
    </source>
</evidence>